<sequence>MQSVRVESNFNFQITDNSVLSLKDE</sequence>
<evidence type="ECO:0000313" key="1">
    <source>
        <dbReference type="EMBL" id="CAF5137572.1"/>
    </source>
</evidence>
<gene>
    <name evidence="1" type="ORF">GIL414_LOCUS64322</name>
</gene>
<accession>A0A8S3FRY1</accession>
<proteinExistence type="predicted"/>
<dbReference type="Proteomes" id="UP000681720">
    <property type="component" value="Unassembled WGS sequence"/>
</dbReference>
<feature type="non-terminal residue" evidence="1">
    <location>
        <position position="25"/>
    </location>
</feature>
<dbReference type="EMBL" id="CAJOBJ010275916">
    <property type="protein sequence ID" value="CAF5137572.1"/>
    <property type="molecule type" value="Genomic_DNA"/>
</dbReference>
<protein>
    <submittedName>
        <fullName evidence="1">Uncharacterized protein</fullName>
    </submittedName>
</protein>
<comment type="caution">
    <text evidence="1">The sequence shown here is derived from an EMBL/GenBank/DDBJ whole genome shotgun (WGS) entry which is preliminary data.</text>
</comment>
<organism evidence="1 2">
    <name type="scientific">Rotaria magnacalcarata</name>
    <dbReference type="NCBI Taxonomy" id="392030"/>
    <lineage>
        <taxon>Eukaryota</taxon>
        <taxon>Metazoa</taxon>
        <taxon>Spiralia</taxon>
        <taxon>Gnathifera</taxon>
        <taxon>Rotifera</taxon>
        <taxon>Eurotatoria</taxon>
        <taxon>Bdelloidea</taxon>
        <taxon>Philodinida</taxon>
        <taxon>Philodinidae</taxon>
        <taxon>Rotaria</taxon>
    </lineage>
</organism>
<name>A0A8S3FRY1_9BILA</name>
<reference evidence="1" key="1">
    <citation type="submission" date="2021-02" db="EMBL/GenBank/DDBJ databases">
        <authorList>
            <person name="Nowell W R."/>
        </authorList>
    </citation>
    <scope>NUCLEOTIDE SEQUENCE</scope>
</reference>
<evidence type="ECO:0000313" key="2">
    <source>
        <dbReference type="Proteomes" id="UP000681720"/>
    </source>
</evidence>
<dbReference type="AlphaFoldDB" id="A0A8S3FRY1"/>